<comment type="caution">
    <text evidence="2">The sequence shown here is derived from an EMBL/GenBank/DDBJ whole genome shotgun (WGS) entry which is preliminary data.</text>
</comment>
<keyword evidence="1" id="KW-1133">Transmembrane helix</keyword>
<gene>
    <name evidence="2" type="ORF">DY000_02015655</name>
</gene>
<keyword evidence="1" id="KW-0472">Membrane</keyword>
<evidence type="ECO:0000313" key="2">
    <source>
        <dbReference type="EMBL" id="KAF3569072.1"/>
    </source>
</evidence>
<keyword evidence="1" id="KW-0812">Transmembrane</keyword>
<protein>
    <submittedName>
        <fullName evidence="2">Uncharacterized protein</fullName>
    </submittedName>
</protein>
<keyword evidence="3" id="KW-1185">Reference proteome</keyword>
<proteinExistence type="predicted"/>
<evidence type="ECO:0000313" key="3">
    <source>
        <dbReference type="Proteomes" id="UP000266723"/>
    </source>
</evidence>
<accession>A0ABQ7DBU1</accession>
<feature type="transmembrane region" description="Helical" evidence="1">
    <location>
        <begin position="79"/>
        <end position="102"/>
    </location>
</feature>
<dbReference type="Proteomes" id="UP000266723">
    <property type="component" value="Unassembled WGS sequence"/>
</dbReference>
<sequence length="125" mass="13632">MSDFVGFCLDVFPCALVDWSEGVVKSSLLPRTQVALRGRTALVLVVRFLTCLARELMTLSRSADFFLKVENIFWTSSNAAVLTLTAATFAAGVFSTLPLAVLSSRVCWLFRSSADMSDRALVAES</sequence>
<organism evidence="2 3">
    <name type="scientific">Brassica cretica</name>
    <name type="common">Mustard</name>
    <dbReference type="NCBI Taxonomy" id="69181"/>
    <lineage>
        <taxon>Eukaryota</taxon>
        <taxon>Viridiplantae</taxon>
        <taxon>Streptophyta</taxon>
        <taxon>Embryophyta</taxon>
        <taxon>Tracheophyta</taxon>
        <taxon>Spermatophyta</taxon>
        <taxon>Magnoliopsida</taxon>
        <taxon>eudicotyledons</taxon>
        <taxon>Gunneridae</taxon>
        <taxon>Pentapetalae</taxon>
        <taxon>rosids</taxon>
        <taxon>malvids</taxon>
        <taxon>Brassicales</taxon>
        <taxon>Brassicaceae</taxon>
        <taxon>Brassiceae</taxon>
        <taxon>Brassica</taxon>
    </lineage>
</organism>
<dbReference type="EMBL" id="QGKV02000759">
    <property type="protein sequence ID" value="KAF3569072.1"/>
    <property type="molecule type" value="Genomic_DNA"/>
</dbReference>
<evidence type="ECO:0000256" key="1">
    <source>
        <dbReference type="SAM" id="Phobius"/>
    </source>
</evidence>
<reference evidence="2 3" key="1">
    <citation type="journal article" date="2020" name="BMC Genomics">
        <title>Intraspecific diversification of the crop wild relative Brassica cretica Lam. using demographic model selection.</title>
        <authorList>
            <person name="Kioukis A."/>
            <person name="Michalopoulou V.A."/>
            <person name="Briers L."/>
            <person name="Pirintsos S."/>
            <person name="Studholme D.J."/>
            <person name="Pavlidis P."/>
            <person name="Sarris P.F."/>
        </authorList>
    </citation>
    <scope>NUCLEOTIDE SEQUENCE [LARGE SCALE GENOMIC DNA]</scope>
    <source>
        <strain evidence="3">cv. PFS-1207/04</strain>
    </source>
</reference>
<name>A0ABQ7DBU1_BRACR</name>